<dbReference type="SUPFAM" id="SSF46785">
    <property type="entry name" value="Winged helix' DNA-binding domain"/>
    <property type="match status" value="1"/>
</dbReference>
<keyword evidence="1" id="KW-0433">Leucine-rich repeat</keyword>
<evidence type="ECO:0000259" key="3">
    <source>
        <dbReference type="Pfam" id="PF00931"/>
    </source>
</evidence>
<dbReference type="Gene3D" id="3.40.50.300">
    <property type="entry name" value="P-loop containing nucleotide triphosphate hydrolases"/>
    <property type="match status" value="1"/>
</dbReference>
<dbReference type="AlphaFoldDB" id="A0A8B8QH13"/>
<dbReference type="Proteomes" id="UP000827889">
    <property type="component" value="Chromosome 3"/>
</dbReference>
<sequence length="758" mass="85104">MKEIVREVQQRLNKEDVKVPEQLVGVDPHVRHIMEKLDIDYHDGQAIKMGDTSKKVLGIYGIAGVGKTVLAKYVYSHLCYLYVVRSFAGKIQAEIEHHDTLYVQNKLISDLSDGNAQPFKSSENALKFIKKNFKKSKILLLLDDVKDHEQLSELVGKLDWLGPGSRVIVTSQRNDVLKNVDGAETFVLRLMGKDEALTLFCRHAFGADSPRRKFKTLSRKIVTATGRLPLALQVVGSSLCLEDSVEVWKETLAALKAAPHKSVQAALEKSYTNLDENEQQIFLDIACFFVGKDNRIPYYMWADCKYSPSKSILALNAGSLVEIGEDNKLRMHEILKNFGREMVKKESRKEPCKRSRLYDHEEALHVLKKRKGTGEVEALGLEFGDGSEKHPSFDCDQFDGFENLRFLKLDQADIQGNFEDRLSSLRWLDWQGCTKSINVERLNLKLQKLVILDLSGSQVHKDWSGWKLLEKARKLKVLKLTGCAQLIATPEFPASMELERLILEGCSKLAVIHPSFGNLTKLVYLNLKGCSCLSELPDLGPMRALKELVIDGTSITRIDFQEGSMRKLQILSALSCERLTEISDSITHLKSVTYLALDGSDIGTLPEPIGSLEQLKTLSLKNCERLIDLPDGIGKLTSLQALDLSNTAISKLPTSVKDLKAMKVLRMRRTFIREFPRAILNLEKLEEIDFSLCRNLEGMVPDEIRGSSSLAVLNLSSTQICALPACLSLLSRLQKLDISRCDKLESLPELPSSLIIVR</sequence>
<dbReference type="Pfam" id="PF00931">
    <property type="entry name" value="NB-ARC"/>
    <property type="match status" value="1"/>
</dbReference>
<dbReference type="PANTHER" id="PTHR11017">
    <property type="entry name" value="LEUCINE-RICH REPEAT-CONTAINING PROTEIN"/>
    <property type="match status" value="1"/>
</dbReference>
<feature type="domain" description="Disease resistance protein Roq1-like winged-helix" evidence="4">
    <location>
        <begin position="275"/>
        <end position="347"/>
    </location>
</feature>
<dbReference type="KEGG" id="rarg:115733217"/>
<keyword evidence="5" id="KW-1185">Reference proteome</keyword>
<dbReference type="InterPro" id="IPR036390">
    <property type="entry name" value="WH_DNA-bd_sf"/>
</dbReference>
<protein>
    <submittedName>
        <fullName evidence="6">Disease resistance protein RPV1-like isoform X3</fullName>
    </submittedName>
</protein>
<gene>
    <name evidence="6" type="primary">LOC115733217</name>
</gene>
<dbReference type="PRINTS" id="PR00364">
    <property type="entry name" value="DISEASERSIST"/>
</dbReference>
<dbReference type="Pfam" id="PF23282">
    <property type="entry name" value="WHD_ROQ1"/>
    <property type="match status" value="1"/>
</dbReference>
<organism evidence="5 6">
    <name type="scientific">Rhodamnia argentea</name>
    <dbReference type="NCBI Taxonomy" id="178133"/>
    <lineage>
        <taxon>Eukaryota</taxon>
        <taxon>Viridiplantae</taxon>
        <taxon>Streptophyta</taxon>
        <taxon>Embryophyta</taxon>
        <taxon>Tracheophyta</taxon>
        <taxon>Spermatophyta</taxon>
        <taxon>Magnoliopsida</taxon>
        <taxon>eudicotyledons</taxon>
        <taxon>Gunneridae</taxon>
        <taxon>Pentapetalae</taxon>
        <taxon>rosids</taxon>
        <taxon>malvids</taxon>
        <taxon>Myrtales</taxon>
        <taxon>Myrtaceae</taxon>
        <taxon>Myrtoideae</taxon>
        <taxon>Myrteae</taxon>
        <taxon>Australasian group</taxon>
        <taxon>Rhodamnia</taxon>
    </lineage>
</organism>
<accession>A0A8B8QH13</accession>
<keyword evidence="2" id="KW-0677">Repeat</keyword>
<evidence type="ECO:0000259" key="4">
    <source>
        <dbReference type="Pfam" id="PF23282"/>
    </source>
</evidence>
<dbReference type="GO" id="GO:0006952">
    <property type="term" value="P:defense response"/>
    <property type="evidence" value="ECO:0007669"/>
    <property type="project" value="InterPro"/>
</dbReference>
<feature type="domain" description="NB-ARC" evidence="3">
    <location>
        <begin position="53"/>
        <end position="207"/>
    </location>
</feature>
<dbReference type="PANTHER" id="PTHR11017:SF570">
    <property type="entry name" value="DISEASE RESISTANCE PROTEIN (TIR-NBS CLASS)-RELATED"/>
    <property type="match status" value="1"/>
</dbReference>
<name>A0A8B8QH13_9MYRT</name>
<dbReference type="SUPFAM" id="SSF52058">
    <property type="entry name" value="L domain-like"/>
    <property type="match status" value="1"/>
</dbReference>
<evidence type="ECO:0000256" key="2">
    <source>
        <dbReference type="ARBA" id="ARBA00022737"/>
    </source>
</evidence>
<dbReference type="InterPro" id="IPR042197">
    <property type="entry name" value="Apaf_helical"/>
</dbReference>
<dbReference type="Gene3D" id="1.10.8.430">
    <property type="entry name" value="Helical domain of apoptotic protease-activating factors"/>
    <property type="match status" value="1"/>
</dbReference>
<dbReference type="SUPFAM" id="SSF52540">
    <property type="entry name" value="P-loop containing nucleoside triphosphate hydrolases"/>
    <property type="match status" value="1"/>
</dbReference>
<dbReference type="RefSeq" id="XP_030546454.1">
    <property type="nucleotide sequence ID" value="XM_030690594.2"/>
</dbReference>
<dbReference type="InterPro" id="IPR027417">
    <property type="entry name" value="P-loop_NTPase"/>
</dbReference>
<reference evidence="6" key="1">
    <citation type="submission" date="2025-08" db="UniProtKB">
        <authorList>
            <consortium name="RefSeq"/>
        </authorList>
    </citation>
    <scope>IDENTIFICATION</scope>
    <source>
        <tissue evidence="6">Leaf</tissue>
    </source>
</reference>
<dbReference type="InterPro" id="IPR002182">
    <property type="entry name" value="NB-ARC"/>
</dbReference>
<evidence type="ECO:0000313" key="5">
    <source>
        <dbReference type="Proteomes" id="UP000827889"/>
    </source>
</evidence>
<dbReference type="GO" id="GO:0043531">
    <property type="term" value="F:ADP binding"/>
    <property type="evidence" value="ECO:0007669"/>
    <property type="project" value="InterPro"/>
</dbReference>
<dbReference type="InterPro" id="IPR032675">
    <property type="entry name" value="LRR_dom_sf"/>
</dbReference>
<evidence type="ECO:0000313" key="6">
    <source>
        <dbReference type="RefSeq" id="XP_030546454.1"/>
    </source>
</evidence>
<dbReference type="InterPro" id="IPR044974">
    <property type="entry name" value="Disease_R_plants"/>
</dbReference>
<evidence type="ECO:0000256" key="1">
    <source>
        <dbReference type="ARBA" id="ARBA00022614"/>
    </source>
</evidence>
<dbReference type="InterPro" id="IPR058192">
    <property type="entry name" value="WHD_ROQ1-like"/>
</dbReference>
<dbReference type="Gene3D" id="3.80.10.10">
    <property type="entry name" value="Ribonuclease Inhibitor"/>
    <property type="match status" value="2"/>
</dbReference>
<proteinExistence type="predicted"/>